<gene>
    <name evidence="9" type="ORF">GR170_12390</name>
</gene>
<organism evidence="9 10">
    <name type="scientific">Pseudooceanicola albus</name>
    <dbReference type="NCBI Taxonomy" id="2692189"/>
    <lineage>
        <taxon>Bacteria</taxon>
        <taxon>Pseudomonadati</taxon>
        <taxon>Pseudomonadota</taxon>
        <taxon>Alphaproteobacteria</taxon>
        <taxon>Rhodobacterales</taxon>
        <taxon>Paracoccaceae</taxon>
        <taxon>Pseudooceanicola</taxon>
    </lineage>
</organism>
<dbReference type="AlphaFoldDB" id="A0A6L7G454"/>
<keyword evidence="3" id="KW-1003">Cell membrane</keyword>
<evidence type="ECO:0000313" key="10">
    <source>
        <dbReference type="Proteomes" id="UP000477911"/>
    </source>
</evidence>
<dbReference type="GO" id="GO:0005886">
    <property type="term" value="C:plasma membrane"/>
    <property type="evidence" value="ECO:0007669"/>
    <property type="project" value="UniProtKB-SubCell"/>
</dbReference>
<keyword evidence="5 7" id="KW-1133">Transmembrane helix</keyword>
<protein>
    <submittedName>
        <fullName evidence="9">ABC transporter permease subunit</fullName>
    </submittedName>
</protein>
<feature type="transmembrane region" description="Helical" evidence="7">
    <location>
        <begin position="100"/>
        <end position="122"/>
    </location>
</feature>
<evidence type="ECO:0000259" key="8">
    <source>
        <dbReference type="PROSITE" id="PS50928"/>
    </source>
</evidence>
<dbReference type="PROSITE" id="PS50928">
    <property type="entry name" value="ABC_TM1"/>
    <property type="match status" value="1"/>
</dbReference>
<dbReference type="InterPro" id="IPR035906">
    <property type="entry name" value="MetI-like_sf"/>
</dbReference>
<comment type="similarity">
    <text evidence="7">Belongs to the binding-protein-dependent transport system permease family.</text>
</comment>
<dbReference type="Gene3D" id="1.10.3720.10">
    <property type="entry name" value="MetI-like"/>
    <property type="match status" value="1"/>
</dbReference>
<feature type="transmembrane region" description="Helical" evidence="7">
    <location>
        <begin position="70"/>
        <end position="88"/>
    </location>
</feature>
<sequence length="253" mass="27709">MTDKPLSPTARVLRSAPAVGAIVLLLWLILVPLLGISARTLPPLPDVLASGAKIWTDLLHSTVYTLTETFFGFLAGGLIGILSGILFWRSKRAEQMLLPIFVALQTVPIIAFGAIVVIWFGNGMASKVVIALYLTFFPVAVNTARGLDRTDPELIRLLRSFGASEMRIFRTVSLPTALSSIMTGLKLGIQLSLVGALVGEWFGDTTGLGTLLLQSLYFEDTERVWLLILLLGVIGQILFVLLSSIEKRFIWWK</sequence>
<dbReference type="RefSeq" id="WP_160894771.1">
    <property type="nucleotide sequence ID" value="NZ_WUMU01000014.1"/>
</dbReference>
<dbReference type="SUPFAM" id="SSF161098">
    <property type="entry name" value="MetI-like"/>
    <property type="match status" value="1"/>
</dbReference>
<keyword evidence="6 7" id="KW-0472">Membrane</keyword>
<dbReference type="EMBL" id="WUMU01000014">
    <property type="protein sequence ID" value="MXN18639.1"/>
    <property type="molecule type" value="Genomic_DNA"/>
</dbReference>
<comment type="subcellular location">
    <subcellularLocation>
        <location evidence="1 7">Cell membrane</location>
        <topology evidence="1 7">Multi-pass membrane protein</topology>
    </subcellularLocation>
</comment>
<evidence type="ECO:0000256" key="5">
    <source>
        <dbReference type="ARBA" id="ARBA00022989"/>
    </source>
</evidence>
<evidence type="ECO:0000256" key="3">
    <source>
        <dbReference type="ARBA" id="ARBA00022475"/>
    </source>
</evidence>
<dbReference type="PANTHER" id="PTHR30151">
    <property type="entry name" value="ALKANE SULFONATE ABC TRANSPORTER-RELATED, MEMBRANE SUBUNIT"/>
    <property type="match status" value="1"/>
</dbReference>
<dbReference type="Proteomes" id="UP000477911">
    <property type="component" value="Unassembled WGS sequence"/>
</dbReference>
<feature type="transmembrane region" description="Helical" evidence="7">
    <location>
        <begin position="128"/>
        <end position="147"/>
    </location>
</feature>
<dbReference type="InterPro" id="IPR000515">
    <property type="entry name" value="MetI-like"/>
</dbReference>
<feature type="domain" description="ABC transmembrane type-1" evidence="8">
    <location>
        <begin position="58"/>
        <end position="246"/>
    </location>
</feature>
<reference evidence="9 10" key="1">
    <citation type="submission" date="2019-12" db="EMBL/GenBank/DDBJ databases">
        <authorList>
            <person name="Li M."/>
        </authorList>
    </citation>
    <scope>NUCLEOTIDE SEQUENCE [LARGE SCALE GENOMIC DNA]</scope>
    <source>
        <strain evidence="9 10">GBMRC 2024</strain>
    </source>
</reference>
<evidence type="ECO:0000256" key="7">
    <source>
        <dbReference type="RuleBase" id="RU363032"/>
    </source>
</evidence>
<dbReference type="GO" id="GO:0055085">
    <property type="term" value="P:transmembrane transport"/>
    <property type="evidence" value="ECO:0007669"/>
    <property type="project" value="InterPro"/>
</dbReference>
<comment type="caution">
    <text evidence="9">The sequence shown here is derived from an EMBL/GenBank/DDBJ whole genome shotgun (WGS) entry which is preliminary data.</text>
</comment>
<evidence type="ECO:0000256" key="1">
    <source>
        <dbReference type="ARBA" id="ARBA00004651"/>
    </source>
</evidence>
<dbReference type="Pfam" id="PF00528">
    <property type="entry name" value="BPD_transp_1"/>
    <property type="match status" value="1"/>
</dbReference>
<evidence type="ECO:0000313" key="9">
    <source>
        <dbReference type="EMBL" id="MXN18639.1"/>
    </source>
</evidence>
<feature type="transmembrane region" description="Helical" evidence="7">
    <location>
        <begin position="224"/>
        <end position="245"/>
    </location>
</feature>
<keyword evidence="10" id="KW-1185">Reference proteome</keyword>
<name>A0A6L7G454_9RHOB</name>
<dbReference type="CDD" id="cd06261">
    <property type="entry name" value="TM_PBP2"/>
    <property type="match status" value="1"/>
</dbReference>
<dbReference type="PANTHER" id="PTHR30151:SF41">
    <property type="entry name" value="ABC TRANSPORTER PERMEASE PROTEIN"/>
    <property type="match status" value="1"/>
</dbReference>
<accession>A0A6L7G454</accession>
<keyword evidence="2 7" id="KW-0813">Transport</keyword>
<feature type="transmembrane region" description="Helical" evidence="7">
    <location>
        <begin position="12"/>
        <end position="36"/>
    </location>
</feature>
<proteinExistence type="inferred from homology"/>
<evidence type="ECO:0000256" key="2">
    <source>
        <dbReference type="ARBA" id="ARBA00022448"/>
    </source>
</evidence>
<evidence type="ECO:0000256" key="6">
    <source>
        <dbReference type="ARBA" id="ARBA00023136"/>
    </source>
</evidence>
<keyword evidence="4 7" id="KW-0812">Transmembrane</keyword>
<evidence type="ECO:0000256" key="4">
    <source>
        <dbReference type="ARBA" id="ARBA00022692"/>
    </source>
</evidence>